<dbReference type="GO" id="GO:0016020">
    <property type="term" value="C:membrane"/>
    <property type="evidence" value="ECO:0007669"/>
    <property type="project" value="TreeGrafter"/>
</dbReference>
<dbReference type="Proteomes" id="UP000027931">
    <property type="component" value="Unassembled WGS sequence"/>
</dbReference>
<comment type="caution">
    <text evidence="3">The sequence shown here is derived from an EMBL/GenBank/DDBJ whole genome shotgun (WGS) entry which is preliminary data.</text>
</comment>
<accession>A0A074LNC2</accession>
<dbReference type="eggNOG" id="COG2267">
    <property type="taxonomic scope" value="Bacteria"/>
</dbReference>
<dbReference type="Pfam" id="PF00561">
    <property type="entry name" value="Abhydrolase_1"/>
    <property type="match status" value="1"/>
</dbReference>
<dbReference type="AlphaFoldDB" id="A0A074LNC2"/>
<dbReference type="InterPro" id="IPR029058">
    <property type="entry name" value="AB_hydrolase_fold"/>
</dbReference>
<dbReference type="Gene3D" id="3.40.50.1820">
    <property type="entry name" value="alpha/beta hydrolase"/>
    <property type="match status" value="1"/>
</dbReference>
<dbReference type="SUPFAM" id="SSF53474">
    <property type="entry name" value="alpha/beta-Hydrolases"/>
    <property type="match status" value="1"/>
</dbReference>
<dbReference type="PRINTS" id="PR00111">
    <property type="entry name" value="ABHYDROLASE"/>
</dbReference>
<dbReference type="PANTHER" id="PTHR43798">
    <property type="entry name" value="MONOACYLGLYCEROL LIPASE"/>
    <property type="match status" value="1"/>
</dbReference>
<evidence type="ECO:0000313" key="4">
    <source>
        <dbReference type="Proteomes" id="UP000027931"/>
    </source>
</evidence>
<name>A0A074LNC2_9BACL</name>
<feature type="domain" description="AB hydrolase-1" evidence="2">
    <location>
        <begin position="32"/>
        <end position="268"/>
    </location>
</feature>
<reference evidence="3 4" key="1">
    <citation type="journal article" date="2013" name="Int. J. Syst. Evol. Microbiol.">
        <title>Tumebacillus flagellatus sp. nov., an alpha-amylase/pullulanase-producing bacterium isolated from cassava wastewater.</title>
        <authorList>
            <person name="Wang Q."/>
            <person name="Xie N."/>
            <person name="Qin Y."/>
            <person name="Shen N."/>
            <person name="Zhu J."/>
            <person name="Mi H."/>
            <person name="Huang R."/>
        </authorList>
    </citation>
    <scope>NUCLEOTIDE SEQUENCE [LARGE SCALE GENOMIC DNA]</scope>
    <source>
        <strain evidence="3 4">GST4</strain>
    </source>
</reference>
<evidence type="ECO:0000313" key="3">
    <source>
        <dbReference type="EMBL" id="KEO83601.1"/>
    </source>
</evidence>
<gene>
    <name evidence="3" type="ORF">EL26_09320</name>
</gene>
<dbReference type="PANTHER" id="PTHR43798:SF31">
    <property type="entry name" value="AB HYDROLASE SUPERFAMILY PROTEIN YCLE"/>
    <property type="match status" value="1"/>
</dbReference>
<dbReference type="RefSeq" id="WP_052036162.1">
    <property type="nucleotide sequence ID" value="NZ_JMIR01000010.1"/>
</dbReference>
<sequence length="284" mass="32391">MKSMRIPANGIELFVEEHSTAGEALLLLPYQGGQTVMWQDIIPRFTPNYRVIALDLRGFGHSDQPESGYTLDIMAEDLRAVLDHLGIDKAHFVGNSLGGDAATCFAAKYPERALSLVNIEAALNSDTDPGARFHGMTREEAETMLRTQYPQATYASREEYEQKFRQWEPWNLLKERAVAAAVLRETEDGRVAPKQTTAQRFEIFHDIFGRDWMEYYAKIQCPVLFMPCDQEAELLPQKFANIERYSAGLPFHKTVVIPNSEHLMTFDHSDEVADEVLRFFEEAH</sequence>
<keyword evidence="4" id="KW-1185">Reference proteome</keyword>
<evidence type="ECO:0000256" key="1">
    <source>
        <dbReference type="ARBA" id="ARBA00022801"/>
    </source>
</evidence>
<dbReference type="EMBL" id="JMIR01000010">
    <property type="protein sequence ID" value="KEO83601.1"/>
    <property type="molecule type" value="Genomic_DNA"/>
</dbReference>
<dbReference type="InterPro" id="IPR000639">
    <property type="entry name" value="Epox_hydrolase-like"/>
</dbReference>
<protein>
    <recommendedName>
        <fullName evidence="2">AB hydrolase-1 domain-containing protein</fullName>
    </recommendedName>
</protein>
<dbReference type="PRINTS" id="PR00412">
    <property type="entry name" value="EPOXHYDRLASE"/>
</dbReference>
<organism evidence="3 4">
    <name type="scientific">Tumebacillus flagellatus</name>
    <dbReference type="NCBI Taxonomy" id="1157490"/>
    <lineage>
        <taxon>Bacteria</taxon>
        <taxon>Bacillati</taxon>
        <taxon>Bacillota</taxon>
        <taxon>Bacilli</taxon>
        <taxon>Bacillales</taxon>
        <taxon>Alicyclobacillaceae</taxon>
        <taxon>Tumebacillus</taxon>
    </lineage>
</organism>
<dbReference type="STRING" id="1157490.EL26_09320"/>
<dbReference type="GO" id="GO:0016787">
    <property type="term" value="F:hydrolase activity"/>
    <property type="evidence" value="ECO:0007669"/>
    <property type="project" value="UniProtKB-KW"/>
</dbReference>
<dbReference type="InterPro" id="IPR050266">
    <property type="entry name" value="AB_hydrolase_sf"/>
</dbReference>
<dbReference type="InterPro" id="IPR000073">
    <property type="entry name" value="AB_hydrolase_1"/>
</dbReference>
<evidence type="ECO:0000259" key="2">
    <source>
        <dbReference type="Pfam" id="PF00561"/>
    </source>
</evidence>
<keyword evidence="1" id="KW-0378">Hydrolase</keyword>
<dbReference type="OrthoDB" id="2380447at2"/>
<proteinExistence type="predicted"/>